<dbReference type="PROSITE" id="PS01196">
    <property type="entry name" value="PEPT_TRNA_HYDROL_2"/>
    <property type="match status" value="1"/>
</dbReference>
<comment type="subcellular location">
    <subcellularLocation>
        <location evidence="7">Cytoplasm</location>
    </subcellularLocation>
</comment>
<comment type="catalytic activity">
    <reaction evidence="7 8">
        <text>an N-acyl-L-alpha-aminoacyl-tRNA + H2O = an N-acyl-L-amino acid + a tRNA + H(+)</text>
        <dbReference type="Rhea" id="RHEA:54448"/>
        <dbReference type="Rhea" id="RHEA-COMP:10123"/>
        <dbReference type="Rhea" id="RHEA-COMP:13883"/>
        <dbReference type="ChEBI" id="CHEBI:15377"/>
        <dbReference type="ChEBI" id="CHEBI:15378"/>
        <dbReference type="ChEBI" id="CHEBI:59874"/>
        <dbReference type="ChEBI" id="CHEBI:78442"/>
        <dbReference type="ChEBI" id="CHEBI:138191"/>
        <dbReference type="EC" id="3.1.1.29"/>
    </reaction>
</comment>
<feature type="active site" description="Proton acceptor" evidence="7">
    <location>
        <position position="19"/>
    </location>
</feature>
<gene>
    <name evidence="7 10" type="primary">pth</name>
    <name evidence="10" type="ORF">N7Z68_21900</name>
</gene>
<comment type="function">
    <text evidence="7">Catalyzes the release of premature peptidyl moieties from peptidyl-tRNA molecules trapped in stalled 50S ribosomal subunits, and thus maintains levels of free tRNAs and 50S ribosomes.</text>
</comment>
<evidence type="ECO:0000256" key="4">
    <source>
        <dbReference type="ARBA" id="ARBA00022884"/>
    </source>
</evidence>
<comment type="function">
    <text evidence="7">Hydrolyzes ribosome-free peptidyl-tRNAs (with 1 or more amino acids incorporated), which drop off the ribosome during protein synthesis, or as a result of ribosome stalling.</text>
</comment>
<evidence type="ECO:0000256" key="2">
    <source>
        <dbReference type="ARBA" id="ARBA00022555"/>
    </source>
</evidence>
<dbReference type="Pfam" id="PF01195">
    <property type="entry name" value="Pept_tRNA_hydro"/>
    <property type="match status" value="1"/>
</dbReference>
<feature type="binding site" evidence="7">
    <location>
        <position position="112"/>
    </location>
    <ligand>
        <name>tRNA</name>
        <dbReference type="ChEBI" id="CHEBI:17843"/>
    </ligand>
</feature>
<keyword evidence="7" id="KW-0963">Cytoplasm</keyword>
<dbReference type="PROSITE" id="PS01195">
    <property type="entry name" value="PEPT_TRNA_HYDROL_1"/>
    <property type="match status" value="1"/>
</dbReference>
<feature type="binding site" evidence="7">
    <location>
        <position position="66"/>
    </location>
    <ligand>
        <name>tRNA</name>
        <dbReference type="ChEBI" id="CHEBI:17843"/>
    </ligand>
</feature>
<comment type="subunit">
    <text evidence="7">Monomer.</text>
</comment>
<dbReference type="EC" id="3.1.1.29" evidence="1 7"/>
<accession>A0ABT5VKK4</accession>
<evidence type="ECO:0000256" key="7">
    <source>
        <dbReference type="HAMAP-Rule" id="MF_00083"/>
    </source>
</evidence>
<feature type="site" description="Discriminates between blocked and unblocked aminoacyl-tRNA" evidence="7">
    <location>
        <position position="9"/>
    </location>
</feature>
<dbReference type="Proteomes" id="UP001148125">
    <property type="component" value="Unassembled WGS sequence"/>
</dbReference>
<dbReference type="Gene3D" id="3.40.50.1470">
    <property type="entry name" value="Peptidyl-tRNA hydrolase"/>
    <property type="match status" value="1"/>
</dbReference>
<dbReference type="InterPro" id="IPR001328">
    <property type="entry name" value="Pept_tRNA_hydro"/>
</dbReference>
<sequence length="185" mass="20615">MKLIVGLGNPGTKYENTRHNAGFMVIDECAKSMGIELSETKFKGVYGSAVIDGEKVFLLKPLTYMNLSGESVRPLMDYFKIDLEDVLIIFDDMDLPVGQIRLRQKGGHGGHNGIKSLNAHLGTNEFKRIRIGVERPDPGVSVVNHVLGTFRAEEKAALDQAISKATEACRFWLKNEFPNVMNQYN</sequence>
<dbReference type="HAMAP" id="MF_00083">
    <property type="entry name" value="Pept_tRNA_hydro_bact"/>
    <property type="match status" value="1"/>
</dbReference>
<organism evidence="10 11">
    <name type="scientific">Alkalihalobacterium chitinilyticum</name>
    <dbReference type="NCBI Taxonomy" id="2980103"/>
    <lineage>
        <taxon>Bacteria</taxon>
        <taxon>Bacillati</taxon>
        <taxon>Bacillota</taxon>
        <taxon>Bacilli</taxon>
        <taxon>Bacillales</taxon>
        <taxon>Bacillaceae</taxon>
        <taxon>Alkalihalobacterium</taxon>
    </lineage>
</organism>
<evidence type="ECO:0000256" key="6">
    <source>
        <dbReference type="ARBA" id="ARBA00050038"/>
    </source>
</evidence>
<evidence type="ECO:0000256" key="1">
    <source>
        <dbReference type="ARBA" id="ARBA00013260"/>
    </source>
</evidence>
<dbReference type="CDD" id="cd00462">
    <property type="entry name" value="PTH"/>
    <property type="match status" value="1"/>
</dbReference>
<evidence type="ECO:0000256" key="3">
    <source>
        <dbReference type="ARBA" id="ARBA00022801"/>
    </source>
</evidence>
<evidence type="ECO:0000256" key="9">
    <source>
        <dbReference type="RuleBase" id="RU004320"/>
    </source>
</evidence>
<evidence type="ECO:0000256" key="5">
    <source>
        <dbReference type="ARBA" id="ARBA00038063"/>
    </source>
</evidence>
<dbReference type="PANTHER" id="PTHR17224">
    <property type="entry name" value="PEPTIDYL-TRNA HYDROLASE"/>
    <property type="match status" value="1"/>
</dbReference>
<dbReference type="EMBL" id="JAOTPO010000024">
    <property type="protein sequence ID" value="MDE5415990.1"/>
    <property type="molecule type" value="Genomic_DNA"/>
</dbReference>
<feature type="site" description="Stabilizes the basic form of H active site to accept a proton" evidence="7">
    <location>
        <position position="91"/>
    </location>
</feature>
<dbReference type="PANTHER" id="PTHR17224:SF1">
    <property type="entry name" value="PEPTIDYL-TRNA HYDROLASE"/>
    <property type="match status" value="1"/>
</dbReference>
<keyword evidence="4 7" id="KW-0694">RNA-binding</keyword>
<keyword evidence="2 7" id="KW-0820">tRNA-binding</keyword>
<feature type="binding site" evidence="7">
    <location>
        <position position="14"/>
    </location>
    <ligand>
        <name>tRNA</name>
        <dbReference type="ChEBI" id="CHEBI:17843"/>
    </ligand>
</feature>
<proteinExistence type="inferred from homology"/>
<comment type="similarity">
    <text evidence="5 7 9">Belongs to the PTH family.</text>
</comment>
<name>A0ABT5VKK4_9BACI</name>
<dbReference type="GO" id="GO:0004045">
    <property type="term" value="F:peptidyl-tRNA hydrolase activity"/>
    <property type="evidence" value="ECO:0007669"/>
    <property type="project" value="UniProtKB-EC"/>
</dbReference>
<feature type="binding site" evidence="7">
    <location>
        <position position="64"/>
    </location>
    <ligand>
        <name>tRNA</name>
        <dbReference type="ChEBI" id="CHEBI:17843"/>
    </ligand>
</feature>
<evidence type="ECO:0000313" key="10">
    <source>
        <dbReference type="EMBL" id="MDE5415990.1"/>
    </source>
</evidence>
<dbReference type="InterPro" id="IPR036416">
    <property type="entry name" value="Pept_tRNA_hydro_sf"/>
</dbReference>
<dbReference type="NCBIfam" id="TIGR00447">
    <property type="entry name" value="pth"/>
    <property type="match status" value="1"/>
</dbReference>
<dbReference type="RefSeq" id="WP_275120577.1">
    <property type="nucleotide sequence ID" value="NZ_JAOTPO010000024.1"/>
</dbReference>
<keyword evidence="3 7" id="KW-0378">Hydrolase</keyword>
<protein>
    <recommendedName>
        <fullName evidence="6 7">Peptidyl-tRNA hydrolase</fullName>
        <shortName evidence="7">Pth</shortName>
        <ecNumber evidence="1 7">3.1.1.29</ecNumber>
    </recommendedName>
</protein>
<evidence type="ECO:0000256" key="8">
    <source>
        <dbReference type="RuleBase" id="RU000673"/>
    </source>
</evidence>
<reference evidence="10" key="1">
    <citation type="submission" date="2024-05" db="EMBL/GenBank/DDBJ databases">
        <title>Alkalihalobacillus sp. strain MEB203 novel alkaliphilic bacterium from Lonar Lake, India.</title>
        <authorList>
            <person name="Joshi A."/>
            <person name="Thite S."/>
            <person name="Mengade P."/>
        </authorList>
    </citation>
    <scope>NUCLEOTIDE SEQUENCE</scope>
    <source>
        <strain evidence="10">MEB 203</strain>
    </source>
</reference>
<evidence type="ECO:0000313" key="11">
    <source>
        <dbReference type="Proteomes" id="UP001148125"/>
    </source>
</evidence>
<dbReference type="InterPro" id="IPR018171">
    <property type="entry name" value="Pept_tRNA_hydro_CS"/>
</dbReference>
<keyword evidence="11" id="KW-1185">Reference proteome</keyword>
<dbReference type="SUPFAM" id="SSF53178">
    <property type="entry name" value="Peptidyl-tRNA hydrolase-like"/>
    <property type="match status" value="1"/>
</dbReference>
<comment type="caution">
    <text evidence="10">The sequence shown here is derived from an EMBL/GenBank/DDBJ whole genome shotgun (WGS) entry which is preliminary data.</text>
</comment>